<evidence type="ECO:0000313" key="3">
    <source>
        <dbReference type="Proteomes" id="UP001642360"/>
    </source>
</evidence>
<dbReference type="Proteomes" id="UP001642360">
    <property type="component" value="Unassembled WGS sequence"/>
</dbReference>
<dbReference type="AlphaFoldDB" id="A0ABC8SL96"/>
<feature type="region of interest" description="Disordered" evidence="1">
    <location>
        <begin position="52"/>
        <end position="75"/>
    </location>
</feature>
<feature type="non-terminal residue" evidence="2">
    <location>
        <position position="1"/>
    </location>
</feature>
<proteinExistence type="predicted"/>
<protein>
    <submittedName>
        <fullName evidence="2">Uncharacterized protein</fullName>
    </submittedName>
</protein>
<organism evidence="2 3">
    <name type="scientific">Ilex paraguariensis</name>
    <name type="common">yerba mate</name>
    <dbReference type="NCBI Taxonomy" id="185542"/>
    <lineage>
        <taxon>Eukaryota</taxon>
        <taxon>Viridiplantae</taxon>
        <taxon>Streptophyta</taxon>
        <taxon>Embryophyta</taxon>
        <taxon>Tracheophyta</taxon>
        <taxon>Spermatophyta</taxon>
        <taxon>Magnoliopsida</taxon>
        <taxon>eudicotyledons</taxon>
        <taxon>Gunneridae</taxon>
        <taxon>Pentapetalae</taxon>
        <taxon>asterids</taxon>
        <taxon>campanulids</taxon>
        <taxon>Aquifoliales</taxon>
        <taxon>Aquifoliaceae</taxon>
        <taxon>Ilex</taxon>
    </lineage>
</organism>
<dbReference type="EMBL" id="CAUOFW020003036">
    <property type="protein sequence ID" value="CAK9157643.1"/>
    <property type="molecule type" value="Genomic_DNA"/>
</dbReference>
<gene>
    <name evidence="2" type="ORF">ILEXP_LOCUS26201</name>
</gene>
<reference evidence="2 3" key="1">
    <citation type="submission" date="2024-02" db="EMBL/GenBank/DDBJ databases">
        <authorList>
            <person name="Vignale AGUSTIN F."/>
            <person name="Sosa J E."/>
            <person name="Modenutti C."/>
        </authorList>
    </citation>
    <scope>NUCLEOTIDE SEQUENCE [LARGE SCALE GENOMIC DNA]</scope>
</reference>
<evidence type="ECO:0000256" key="1">
    <source>
        <dbReference type="SAM" id="MobiDB-lite"/>
    </source>
</evidence>
<accession>A0ABC8SL96</accession>
<evidence type="ECO:0000313" key="2">
    <source>
        <dbReference type="EMBL" id="CAK9157643.1"/>
    </source>
</evidence>
<comment type="caution">
    <text evidence="2">The sequence shown here is derived from an EMBL/GenBank/DDBJ whole genome shotgun (WGS) entry which is preliminary data.</text>
</comment>
<keyword evidence="3" id="KW-1185">Reference proteome</keyword>
<sequence>IEAKFASPNETKRGKHTLTVAMQVMVSNSCNWARDNVTKRMGKIEWTGRLGTRDREAWGESEEKGKTEYDLKKRE</sequence>
<name>A0ABC8SL96_9AQUA</name>